<feature type="transmembrane region" description="Helical" evidence="1">
    <location>
        <begin position="141"/>
        <end position="162"/>
    </location>
</feature>
<gene>
    <name evidence="2" type="ORF">GCM10007916_30820</name>
</gene>
<sequence>MINQTQAAQTATIKERSGAETLAVNALVFTYLMLFSLYTWYEQFLVPYIYTDNLRLYWEVIKTNPFSEVGFQYAQHFLREIRPLYILQWAVFIIAPIISMCVFLIARNKLKKMPRHDAAEGGKLSVLGRTLALFIEGKWQLLMIFSIGYSFFATAGFAQWIVDFAKGDALFDPVTLFFPFMSVVLVWLFIRPFFAFYTITINKKSE</sequence>
<evidence type="ECO:0000313" key="3">
    <source>
        <dbReference type="Proteomes" id="UP001157353"/>
    </source>
</evidence>
<reference evidence="3" key="1">
    <citation type="journal article" date="2019" name="Int. J. Syst. Evol. Microbiol.">
        <title>The Global Catalogue of Microorganisms (GCM) 10K type strain sequencing project: providing services to taxonomists for standard genome sequencing and annotation.</title>
        <authorList>
            <consortium name="The Broad Institute Genomics Platform"/>
            <consortium name="The Broad Institute Genome Sequencing Center for Infectious Disease"/>
            <person name="Wu L."/>
            <person name="Ma J."/>
        </authorList>
    </citation>
    <scope>NUCLEOTIDE SEQUENCE [LARGE SCALE GENOMIC DNA]</scope>
    <source>
        <strain evidence="3">NBRC 103166</strain>
    </source>
</reference>
<feature type="transmembrane region" description="Helical" evidence="1">
    <location>
        <begin position="86"/>
        <end position="106"/>
    </location>
</feature>
<proteinExistence type="predicted"/>
<organism evidence="2 3">
    <name type="scientific">Psychromonas marina</name>
    <dbReference type="NCBI Taxonomy" id="88364"/>
    <lineage>
        <taxon>Bacteria</taxon>
        <taxon>Pseudomonadati</taxon>
        <taxon>Pseudomonadota</taxon>
        <taxon>Gammaproteobacteria</taxon>
        <taxon>Alteromonadales</taxon>
        <taxon>Psychromonadaceae</taxon>
        <taxon>Psychromonas</taxon>
    </lineage>
</organism>
<feature type="transmembrane region" description="Helical" evidence="1">
    <location>
        <begin position="174"/>
        <end position="199"/>
    </location>
</feature>
<evidence type="ECO:0000313" key="2">
    <source>
        <dbReference type="EMBL" id="GLS92012.1"/>
    </source>
</evidence>
<accession>A0ABQ6E3R3</accession>
<keyword evidence="1" id="KW-0812">Transmembrane</keyword>
<protein>
    <recommendedName>
        <fullName evidence="4">DUF2975 domain-containing protein</fullName>
    </recommendedName>
</protein>
<evidence type="ECO:0008006" key="4">
    <source>
        <dbReference type="Google" id="ProtNLM"/>
    </source>
</evidence>
<keyword evidence="1" id="KW-0472">Membrane</keyword>
<name>A0ABQ6E3R3_9GAMM</name>
<dbReference type="RefSeq" id="WP_284205103.1">
    <property type="nucleotide sequence ID" value="NZ_BSPQ01000016.1"/>
</dbReference>
<dbReference type="Proteomes" id="UP001157353">
    <property type="component" value="Unassembled WGS sequence"/>
</dbReference>
<dbReference type="EMBL" id="BSPQ01000016">
    <property type="protein sequence ID" value="GLS92012.1"/>
    <property type="molecule type" value="Genomic_DNA"/>
</dbReference>
<evidence type="ECO:0000256" key="1">
    <source>
        <dbReference type="SAM" id="Phobius"/>
    </source>
</evidence>
<comment type="caution">
    <text evidence="2">The sequence shown here is derived from an EMBL/GenBank/DDBJ whole genome shotgun (WGS) entry which is preliminary data.</text>
</comment>
<keyword evidence="1" id="KW-1133">Transmembrane helix</keyword>
<keyword evidence="3" id="KW-1185">Reference proteome</keyword>
<feature type="transmembrane region" description="Helical" evidence="1">
    <location>
        <begin position="21"/>
        <end position="41"/>
    </location>
</feature>